<dbReference type="GO" id="GO:0008855">
    <property type="term" value="F:exodeoxyribonuclease VII activity"/>
    <property type="evidence" value="ECO:0007669"/>
    <property type="project" value="UniProtKB-UniRule"/>
</dbReference>
<dbReference type="EMBL" id="FUYC01000001">
    <property type="protein sequence ID" value="SKA72120.1"/>
    <property type="molecule type" value="Genomic_DNA"/>
</dbReference>
<keyword evidence="2 6" id="KW-0963">Cytoplasm</keyword>
<dbReference type="InterPro" id="IPR003761">
    <property type="entry name" value="Exonuc_VII_S"/>
</dbReference>
<evidence type="ECO:0000313" key="8">
    <source>
        <dbReference type="Proteomes" id="UP000190027"/>
    </source>
</evidence>
<dbReference type="PANTHER" id="PTHR34137:SF1">
    <property type="entry name" value="EXODEOXYRIBONUCLEASE 7 SMALL SUBUNIT"/>
    <property type="match status" value="1"/>
</dbReference>
<evidence type="ECO:0000313" key="7">
    <source>
        <dbReference type="EMBL" id="SKA72120.1"/>
    </source>
</evidence>
<dbReference type="Pfam" id="PF02609">
    <property type="entry name" value="Exonuc_VII_S"/>
    <property type="match status" value="1"/>
</dbReference>
<evidence type="ECO:0000256" key="2">
    <source>
        <dbReference type="ARBA" id="ARBA00022490"/>
    </source>
</evidence>
<evidence type="ECO:0000256" key="4">
    <source>
        <dbReference type="ARBA" id="ARBA00022801"/>
    </source>
</evidence>
<dbReference type="EC" id="3.1.11.6" evidence="6"/>
<dbReference type="NCBIfam" id="TIGR01280">
    <property type="entry name" value="xseB"/>
    <property type="match status" value="1"/>
</dbReference>
<dbReference type="InterPro" id="IPR037004">
    <property type="entry name" value="Exonuc_VII_ssu_sf"/>
</dbReference>
<protein>
    <recommendedName>
        <fullName evidence="6">Exodeoxyribonuclease 7 small subunit</fullName>
        <ecNumber evidence="6">3.1.11.6</ecNumber>
    </recommendedName>
    <alternativeName>
        <fullName evidence="6">Exodeoxyribonuclease VII small subunit</fullName>
        <shortName evidence="6">Exonuclease VII small subunit</shortName>
    </alternativeName>
</protein>
<dbReference type="Gene3D" id="1.10.287.1040">
    <property type="entry name" value="Exonuclease VII, small subunit"/>
    <property type="match status" value="1"/>
</dbReference>
<comment type="similarity">
    <text evidence="1 6">Belongs to the XseB family.</text>
</comment>
<dbReference type="PANTHER" id="PTHR34137">
    <property type="entry name" value="EXODEOXYRIBONUCLEASE 7 SMALL SUBUNIT"/>
    <property type="match status" value="1"/>
</dbReference>
<sequence length="75" mass="8369">MGNPTYEDKLARLTAVVEELESGDVPLERGVELYKEGLTLARDCSRRLQEAQNEVTRMGRDLAAFDPDELGGEDE</sequence>
<dbReference type="AlphaFoldDB" id="A0A1T4W4D0"/>
<dbReference type="GO" id="GO:0009318">
    <property type="term" value="C:exodeoxyribonuclease VII complex"/>
    <property type="evidence" value="ECO:0007669"/>
    <property type="project" value="UniProtKB-UniRule"/>
</dbReference>
<evidence type="ECO:0000256" key="1">
    <source>
        <dbReference type="ARBA" id="ARBA00009998"/>
    </source>
</evidence>
<dbReference type="GO" id="GO:0006308">
    <property type="term" value="P:DNA catabolic process"/>
    <property type="evidence" value="ECO:0007669"/>
    <property type="project" value="UniProtKB-UniRule"/>
</dbReference>
<dbReference type="SUPFAM" id="SSF116842">
    <property type="entry name" value="XseB-like"/>
    <property type="match status" value="1"/>
</dbReference>
<dbReference type="STRING" id="1121449.SAMN02745704_00292"/>
<dbReference type="HAMAP" id="MF_00337">
    <property type="entry name" value="Exonuc_7_S"/>
    <property type="match status" value="1"/>
</dbReference>
<dbReference type="OrthoDB" id="5340035at2"/>
<keyword evidence="5 6" id="KW-0269">Exonuclease</keyword>
<keyword evidence="4 6" id="KW-0378">Hydrolase</keyword>
<gene>
    <name evidence="6" type="primary">xseB</name>
    <name evidence="7" type="ORF">SAMN02745704_00292</name>
</gene>
<dbReference type="PIRSF" id="PIRSF006488">
    <property type="entry name" value="Exonuc_VII_S"/>
    <property type="match status" value="1"/>
</dbReference>
<evidence type="ECO:0000256" key="3">
    <source>
        <dbReference type="ARBA" id="ARBA00022722"/>
    </source>
</evidence>
<name>A0A1T4W4D0_9BACT</name>
<proteinExistence type="inferred from homology"/>
<dbReference type="GO" id="GO:0005829">
    <property type="term" value="C:cytosol"/>
    <property type="evidence" value="ECO:0007669"/>
    <property type="project" value="TreeGrafter"/>
</dbReference>
<accession>A0A1T4W4D0</accession>
<dbReference type="RefSeq" id="WP_078715867.1">
    <property type="nucleotide sequence ID" value="NZ_FUYC01000001.1"/>
</dbReference>
<comment type="subcellular location">
    <subcellularLocation>
        <location evidence="6">Cytoplasm</location>
    </subcellularLocation>
</comment>
<keyword evidence="3 6" id="KW-0540">Nuclease</keyword>
<keyword evidence="8" id="KW-1185">Reference proteome</keyword>
<comment type="function">
    <text evidence="6">Bidirectionally degrades single-stranded DNA into large acid-insoluble oligonucleotides, which are then degraded further into small acid-soluble oligonucleotides.</text>
</comment>
<comment type="catalytic activity">
    <reaction evidence="6">
        <text>Exonucleolytic cleavage in either 5'- to 3'- or 3'- to 5'-direction to yield nucleoside 5'-phosphates.</text>
        <dbReference type="EC" id="3.1.11.6"/>
    </reaction>
</comment>
<organism evidence="7 8">
    <name type="scientific">Paucidesulfovibrio gracilis DSM 16080</name>
    <dbReference type="NCBI Taxonomy" id="1121449"/>
    <lineage>
        <taxon>Bacteria</taxon>
        <taxon>Pseudomonadati</taxon>
        <taxon>Thermodesulfobacteriota</taxon>
        <taxon>Desulfovibrionia</taxon>
        <taxon>Desulfovibrionales</taxon>
        <taxon>Desulfovibrionaceae</taxon>
        <taxon>Paucidesulfovibrio</taxon>
    </lineage>
</organism>
<comment type="subunit">
    <text evidence="6">Heterooligomer composed of large and small subunits.</text>
</comment>
<evidence type="ECO:0000256" key="6">
    <source>
        <dbReference type="HAMAP-Rule" id="MF_00337"/>
    </source>
</evidence>
<evidence type="ECO:0000256" key="5">
    <source>
        <dbReference type="ARBA" id="ARBA00022839"/>
    </source>
</evidence>
<dbReference type="Proteomes" id="UP000190027">
    <property type="component" value="Unassembled WGS sequence"/>
</dbReference>
<reference evidence="7 8" key="1">
    <citation type="submission" date="2017-02" db="EMBL/GenBank/DDBJ databases">
        <authorList>
            <person name="Peterson S.W."/>
        </authorList>
    </citation>
    <scope>NUCLEOTIDE SEQUENCE [LARGE SCALE GENOMIC DNA]</scope>
    <source>
        <strain evidence="7 8">DSM 16080</strain>
    </source>
</reference>